<dbReference type="PANTHER" id="PTHR39420">
    <property type="match status" value="1"/>
</dbReference>
<feature type="compositionally biased region" description="Gly residues" evidence="1">
    <location>
        <begin position="486"/>
        <end position="495"/>
    </location>
</feature>
<name>A0A077LWZ2_9MICO</name>
<comment type="caution">
    <text evidence="2">The sequence shown here is derived from an EMBL/GenBank/DDBJ whole genome shotgun (WGS) entry which is preliminary data.</text>
</comment>
<dbReference type="PANTHER" id="PTHR39420:SF2">
    <property type="entry name" value="HYDROLASE"/>
    <property type="match status" value="1"/>
</dbReference>
<proteinExistence type="predicted"/>
<evidence type="ECO:0008006" key="4">
    <source>
        <dbReference type="Google" id="ProtNLM"/>
    </source>
</evidence>
<organism evidence="2 3">
    <name type="scientific">Nostocoides japonicum T1-X7</name>
    <dbReference type="NCBI Taxonomy" id="1194083"/>
    <lineage>
        <taxon>Bacteria</taxon>
        <taxon>Bacillati</taxon>
        <taxon>Actinomycetota</taxon>
        <taxon>Actinomycetes</taxon>
        <taxon>Micrococcales</taxon>
        <taxon>Intrasporangiaceae</taxon>
        <taxon>Nostocoides</taxon>
    </lineage>
</organism>
<evidence type="ECO:0000313" key="3">
    <source>
        <dbReference type="Proteomes" id="UP000035721"/>
    </source>
</evidence>
<keyword evidence="3" id="KW-1185">Reference proteome</keyword>
<dbReference type="SUPFAM" id="SSF55486">
    <property type="entry name" value="Metalloproteases ('zincins'), catalytic domain"/>
    <property type="match status" value="1"/>
</dbReference>
<feature type="region of interest" description="Disordered" evidence="1">
    <location>
        <begin position="467"/>
        <end position="514"/>
    </location>
</feature>
<dbReference type="AlphaFoldDB" id="A0A077LWZ2"/>
<dbReference type="InterPro" id="IPR042271">
    <property type="entry name" value="Zinicin_2_N"/>
</dbReference>
<dbReference type="Proteomes" id="UP000035721">
    <property type="component" value="Unassembled WGS sequence"/>
</dbReference>
<dbReference type="STRING" id="1194083.BN12_190020"/>
<dbReference type="EMBL" id="CAJB01000101">
    <property type="protein sequence ID" value="CCH77377.1"/>
    <property type="molecule type" value="Genomic_DNA"/>
</dbReference>
<evidence type="ECO:0000256" key="1">
    <source>
        <dbReference type="SAM" id="MobiDB-lite"/>
    </source>
</evidence>
<protein>
    <recommendedName>
        <fullName evidence="4">Hydrolase</fullName>
    </recommendedName>
</protein>
<gene>
    <name evidence="2" type="ORF">BN12_190020</name>
</gene>
<dbReference type="NCBIfam" id="TIGR03624">
    <property type="entry name" value="putative hydrolase"/>
    <property type="match status" value="1"/>
</dbReference>
<reference evidence="2 3" key="1">
    <citation type="journal article" date="2013" name="ISME J.">
        <title>A metabolic model for members of the genus Tetrasphaera involved in enhanced biological phosphorus removal.</title>
        <authorList>
            <person name="Kristiansen R."/>
            <person name="Nguyen H.T.T."/>
            <person name="Saunders A.M."/>
            <person name="Nielsen J.L."/>
            <person name="Wimmer R."/>
            <person name="Le V.Q."/>
            <person name="McIlroy S.J."/>
            <person name="Petrovski S."/>
            <person name="Seviour R.J."/>
            <person name="Calteau A."/>
            <person name="Nielsen K.L."/>
            <person name="Nielsen P.H."/>
        </authorList>
    </citation>
    <scope>NUCLEOTIDE SEQUENCE [LARGE SCALE GENOMIC DNA]</scope>
    <source>
        <strain evidence="2 3">T1-X7</strain>
    </source>
</reference>
<dbReference type="Gene3D" id="1.20.150.30">
    <property type="entry name" value="Zincin-like metallopeptidase, N-terminal domain"/>
    <property type="match status" value="1"/>
</dbReference>
<feature type="compositionally biased region" description="Acidic residues" evidence="1">
    <location>
        <begin position="498"/>
        <end position="508"/>
    </location>
</feature>
<dbReference type="Pfam" id="PF10103">
    <property type="entry name" value="Zincin_2"/>
    <property type="match status" value="1"/>
</dbReference>
<evidence type="ECO:0000313" key="2">
    <source>
        <dbReference type="EMBL" id="CCH77377.1"/>
    </source>
</evidence>
<dbReference type="RefSeq" id="WP_235432294.1">
    <property type="nucleotide sequence ID" value="NZ_HF570958.1"/>
</dbReference>
<feature type="region of interest" description="Disordered" evidence="1">
    <location>
        <begin position="1"/>
        <end position="34"/>
    </location>
</feature>
<dbReference type="InterPro" id="IPR018766">
    <property type="entry name" value="Zinicin_2"/>
</dbReference>
<accession>A0A077LWZ2</accession>
<sequence>MPTGAAAHPFEEYAVSDHPLQPSGPSGEDPFEGLPPELLEVLRSLTGGQLDPQMASMLKDMGLDQVDPAMLQMVGAQVRSMFASADDGPVQQSAAADVARKTVAQSGDPSVGATARRHVSEAADAARLWLDATTNLPAHEVGAAAWSRAEWVEATMPVWCDLVEPVATGVASAISDAIRGQLNQLGELGGPGGLGEGGLPEGLLPPGTDPSAVVGPMMTRMSSMMFSLQLGMAVGRLAEDVLSGTEVALPLVPGRTVVLLPTNVEAFAEGLGLPADEVRLYLAVRESARVRLFGGVPWLGAAVTAAVRDYARDIRIDTDRIEAGLAGIDLTNPEALQSALQDSLFSPEPSEAQRSALTRLETLLALVEGWVDLVTDRATREVLPHAVALGEAVRRRRATGGPAEKTFASLVGLELRPRRLRDAANLWAALEDRLGTAGRDAAWSVPDLAPTTADLDDPLGYVERAASGAPRDEMDAALDALLAGDAGPGSPGSQGGSEPDDGDGPGDDDPPRVG</sequence>